<evidence type="ECO:0008006" key="3">
    <source>
        <dbReference type="Google" id="ProtNLM"/>
    </source>
</evidence>
<dbReference type="AlphaFoldDB" id="A0ABD5UL40"/>
<dbReference type="EMBL" id="JBHSXI010000016">
    <property type="protein sequence ID" value="MFC6890013.1"/>
    <property type="molecule type" value="Genomic_DNA"/>
</dbReference>
<organism evidence="1 2">
    <name type="scientific">Halorubrum trueperi</name>
    <dbReference type="NCBI Taxonomy" id="2004704"/>
    <lineage>
        <taxon>Archaea</taxon>
        <taxon>Methanobacteriati</taxon>
        <taxon>Methanobacteriota</taxon>
        <taxon>Stenosarchaea group</taxon>
        <taxon>Halobacteria</taxon>
        <taxon>Halobacteriales</taxon>
        <taxon>Haloferacaceae</taxon>
        <taxon>Halorubrum</taxon>
    </lineage>
</organism>
<sequence length="230" mass="25415">MHPHADRTPNFPTLEPGVTLLDRDSQLGVEPLQALVLDHLLTTDGVASWVDAGGRARTSTLRELAPHRRYLNRIDVARGFTPYQHASLVDRLAGRIESSSVPHTLVVTPALDALYRDTDIARREATEQLLHALAILSEIAREHDIPVLVTRTRTDEFAEPIAAAATARISCEATRFGPRFSADSAETLVYPITDGWVQTTLTFWQEILEHRARIDDTAATPTPMASVPGW</sequence>
<gene>
    <name evidence="1" type="ORF">ACFQEY_13480</name>
</gene>
<dbReference type="RefSeq" id="WP_379769434.1">
    <property type="nucleotide sequence ID" value="NZ_JBHSXI010000016.1"/>
</dbReference>
<dbReference type="InterPro" id="IPR027417">
    <property type="entry name" value="P-loop_NTPase"/>
</dbReference>
<reference evidence="1 2" key="1">
    <citation type="journal article" date="2019" name="Int. J. Syst. Evol. Microbiol.">
        <title>The Global Catalogue of Microorganisms (GCM) 10K type strain sequencing project: providing services to taxonomists for standard genome sequencing and annotation.</title>
        <authorList>
            <consortium name="The Broad Institute Genomics Platform"/>
            <consortium name="The Broad Institute Genome Sequencing Center for Infectious Disease"/>
            <person name="Wu L."/>
            <person name="Ma J."/>
        </authorList>
    </citation>
    <scope>NUCLEOTIDE SEQUENCE [LARGE SCALE GENOMIC DNA]</scope>
    <source>
        <strain evidence="1 2">Y73</strain>
    </source>
</reference>
<evidence type="ECO:0000313" key="2">
    <source>
        <dbReference type="Proteomes" id="UP001596333"/>
    </source>
</evidence>
<dbReference type="Proteomes" id="UP001596333">
    <property type="component" value="Unassembled WGS sequence"/>
</dbReference>
<dbReference type="Gene3D" id="3.40.50.300">
    <property type="entry name" value="P-loop containing nucleotide triphosphate hydrolases"/>
    <property type="match status" value="1"/>
</dbReference>
<comment type="caution">
    <text evidence="1">The sequence shown here is derived from an EMBL/GenBank/DDBJ whole genome shotgun (WGS) entry which is preliminary data.</text>
</comment>
<keyword evidence="2" id="KW-1185">Reference proteome</keyword>
<protein>
    <recommendedName>
        <fullName evidence="3">DNA recombination and repair protein Rad51-like C-terminal domain-containing protein</fullName>
    </recommendedName>
</protein>
<evidence type="ECO:0000313" key="1">
    <source>
        <dbReference type="EMBL" id="MFC6890013.1"/>
    </source>
</evidence>
<proteinExistence type="predicted"/>
<accession>A0ABD5UL40</accession>
<name>A0ABD5UL40_9EURY</name>